<keyword evidence="4" id="KW-1185">Reference proteome</keyword>
<gene>
    <name evidence="3" type="ORF">IBL25_17470</name>
</gene>
<evidence type="ECO:0000259" key="2">
    <source>
        <dbReference type="Pfam" id="PF01656"/>
    </source>
</evidence>
<dbReference type="InterPro" id="IPR027417">
    <property type="entry name" value="P-loop_NTPase"/>
</dbReference>
<dbReference type="Gene3D" id="3.40.50.300">
    <property type="entry name" value="P-loop containing nucleotide triphosphate hydrolases"/>
    <property type="match status" value="1"/>
</dbReference>
<feature type="domain" description="CobQ/CobB/MinD/ParA nucleotide binding" evidence="2">
    <location>
        <begin position="32"/>
        <end position="175"/>
    </location>
</feature>
<comment type="caution">
    <text evidence="3">The sequence shown here is derived from an EMBL/GenBank/DDBJ whole genome shotgun (WGS) entry which is preliminary data.</text>
</comment>
<dbReference type="InterPro" id="IPR050678">
    <property type="entry name" value="DNA_Partitioning_ATPase"/>
</dbReference>
<protein>
    <submittedName>
        <fullName evidence="3">ParA family protein</fullName>
    </submittedName>
</protein>
<accession>A0ABR7RAL5</accession>
<sequence length="253" mass="27916">MSKPRKPTAPNKRAATNAVERNRGAGPAPRWISIQSPKGGVGKTTLALNLAELAARDGLHVALLDTDLQRSLTKWHLRRPEEARHLLLLTRPLAEVEEAIQELQQKKGLDLVIVDTPPAVEYVPDQTKILMEHSDLVLVPSTTGSADVESVIEWMGLLRRRNVRAAFVINRANTRVTTRHADGDEAAVGTLSYRDAQRHLNAAGLLCPVPVRQFEDINNSHGYGVGVVEVRGAKGADDFESVWHFVRNMAEVR</sequence>
<organism evidence="3 4">
    <name type="scientific">Pseudoroseomonas ludipueritiae</name>
    <dbReference type="NCBI Taxonomy" id="198093"/>
    <lineage>
        <taxon>Bacteria</taxon>
        <taxon>Pseudomonadati</taxon>
        <taxon>Pseudomonadota</taxon>
        <taxon>Alphaproteobacteria</taxon>
        <taxon>Acetobacterales</taxon>
        <taxon>Acetobacteraceae</taxon>
        <taxon>Pseudoroseomonas</taxon>
    </lineage>
</organism>
<dbReference type="RefSeq" id="WP_187779817.1">
    <property type="nucleotide sequence ID" value="NZ_JACTUZ010000094.1"/>
</dbReference>
<dbReference type="SUPFAM" id="SSF52540">
    <property type="entry name" value="P-loop containing nucleoside triphosphate hydrolases"/>
    <property type="match status" value="1"/>
</dbReference>
<evidence type="ECO:0000313" key="3">
    <source>
        <dbReference type="EMBL" id="MBC9178739.1"/>
    </source>
</evidence>
<reference evidence="3 4" key="1">
    <citation type="journal article" date="2009" name="Int. J. Syst. Evol. Microbiol.">
        <title>Transfer of Teichococcus ludipueritiae and Muricoccus roseus to the genus Roseomonas, as Roseomonas ludipueritiae comb. nov. and Roseomonas rosea comb. nov., respectively, and emended description of the genus Roseomonas.</title>
        <authorList>
            <person name="Sanchez-Porro C."/>
            <person name="Gallego V."/>
            <person name="Busse H.J."/>
            <person name="Kampfer P."/>
            <person name="Ventosa A."/>
        </authorList>
    </citation>
    <scope>NUCLEOTIDE SEQUENCE [LARGE SCALE GENOMIC DNA]</scope>
    <source>
        <strain evidence="3 4">DSM 14915</strain>
    </source>
</reference>
<dbReference type="InterPro" id="IPR002586">
    <property type="entry name" value="CobQ/CobB/MinD/ParA_Nub-bd_dom"/>
</dbReference>
<feature type="region of interest" description="Disordered" evidence="1">
    <location>
        <begin position="1"/>
        <end position="36"/>
    </location>
</feature>
<evidence type="ECO:0000256" key="1">
    <source>
        <dbReference type="SAM" id="MobiDB-lite"/>
    </source>
</evidence>
<dbReference type="PANTHER" id="PTHR13696">
    <property type="entry name" value="P-LOOP CONTAINING NUCLEOSIDE TRIPHOSPHATE HYDROLASE"/>
    <property type="match status" value="1"/>
</dbReference>
<name>A0ABR7RAL5_9PROT</name>
<dbReference type="PANTHER" id="PTHR13696:SF96">
    <property type="entry name" value="COBQ_COBB_MIND_PARA NUCLEOTIDE BINDING DOMAIN-CONTAINING PROTEIN"/>
    <property type="match status" value="1"/>
</dbReference>
<dbReference type="EMBL" id="JACTUZ010000094">
    <property type="protein sequence ID" value="MBC9178739.1"/>
    <property type="molecule type" value="Genomic_DNA"/>
</dbReference>
<dbReference type="Pfam" id="PF01656">
    <property type="entry name" value="CbiA"/>
    <property type="match status" value="1"/>
</dbReference>
<dbReference type="CDD" id="cd02042">
    <property type="entry name" value="ParAB_family"/>
    <property type="match status" value="1"/>
</dbReference>
<dbReference type="Proteomes" id="UP000603940">
    <property type="component" value="Unassembled WGS sequence"/>
</dbReference>
<evidence type="ECO:0000313" key="4">
    <source>
        <dbReference type="Proteomes" id="UP000603940"/>
    </source>
</evidence>
<proteinExistence type="predicted"/>